<name>A0A7C0Y879_9BACT</name>
<feature type="domain" description="ABC3 transporter permease C-terminal" evidence="9">
    <location>
        <begin position="273"/>
        <end position="398"/>
    </location>
</feature>
<evidence type="ECO:0000259" key="10">
    <source>
        <dbReference type="Pfam" id="PF12704"/>
    </source>
</evidence>
<dbReference type="EMBL" id="DQWS01000157">
    <property type="protein sequence ID" value="HDD53245.1"/>
    <property type="molecule type" value="Genomic_DNA"/>
</dbReference>
<keyword evidence="6 8" id="KW-1133">Transmembrane helix</keyword>
<feature type="domain" description="MacB-like periplasmic core" evidence="10">
    <location>
        <begin position="26"/>
        <end position="240"/>
    </location>
</feature>
<dbReference type="GO" id="GO:0042953">
    <property type="term" value="P:lipoprotein transport"/>
    <property type="evidence" value="ECO:0007669"/>
    <property type="project" value="InterPro"/>
</dbReference>
<reference evidence="11" key="1">
    <citation type="journal article" date="2020" name="mSystems">
        <title>Genome- and Community-Level Interaction Insights into Carbon Utilization and Element Cycling Functions of Hydrothermarchaeota in Hydrothermal Sediment.</title>
        <authorList>
            <person name="Zhou Z."/>
            <person name="Liu Y."/>
            <person name="Xu W."/>
            <person name="Pan J."/>
            <person name="Luo Z.H."/>
            <person name="Li M."/>
        </authorList>
    </citation>
    <scope>NUCLEOTIDE SEQUENCE [LARGE SCALE GENOMIC DNA]</scope>
    <source>
        <strain evidence="11">HyVt-115</strain>
    </source>
</reference>
<evidence type="ECO:0000256" key="7">
    <source>
        <dbReference type="ARBA" id="ARBA00023136"/>
    </source>
</evidence>
<dbReference type="Pfam" id="PF12704">
    <property type="entry name" value="MacB_PCD"/>
    <property type="match status" value="1"/>
</dbReference>
<dbReference type="GO" id="GO:0044874">
    <property type="term" value="P:lipoprotein localization to outer membrane"/>
    <property type="evidence" value="ECO:0007669"/>
    <property type="project" value="TreeGrafter"/>
</dbReference>
<evidence type="ECO:0000256" key="8">
    <source>
        <dbReference type="SAM" id="Phobius"/>
    </source>
</evidence>
<evidence type="ECO:0000313" key="11">
    <source>
        <dbReference type="EMBL" id="HDD53245.1"/>
    </source>
</evidence>
<keyword evidence="11" id="KW-0449">Lipoprotein</keyword>
<accession>A0A7C0Y879</accession>
<organism evidence="11">
    <name type="scientific">Thermosulfidibacter takaii</name>
    <dbReference type="NCBI Taxonomy" id="412593"/>
    <lineage>
        <taxon>Bacteria</taxon>
        <taxon>Pseudomonadati</taxon>
        <taxon>Thermosulfidibacterota</taxon>
        <taxon>Thermosulfidibacteria</taxon>
        <taxon>Thermosulfidibacterales</taxon>
        <taxon>Thermosulfidibacteraceae</taxon>
    </lineage>
</organism>
<sequence length="406" mass="44374">MSRLETFVALRYLRPRRGRGLLSLTSGISVMGIALGVGALIAVLAVMTGFDTHLREKILGTNAHLVVLSYHGQMKDPQKVVKAARSVEGVVATAPFVITQGLLKTDLGNQGVVIRGVDPAEEGKVTILPSSIIQGDWKTLSIGGYVAVGKVLAQRMGLMLGDPVTLVTTEGRITPMGLIPRFGNFRVGAIFDTGMYDFDANLVLLSIKDAQRLLGWQDGVTGVEMKLRDIYKAKEVGRRLVARLGYPFYARDWMTMNRNLFSALKLEKVTMFLILTLIIIVAAFNIVSTLSMMVMEKKREIGILKAMGCTTGVITRIFLFQGLIMGTVGTVLGTLLGLGISLLLKKYHFIQLPSDVYYVTTLPVKIIPRDVMIIALSAMIITLISTVYPARQAGRLDPVEALRYEG</sequence>
<comment type="subcellular location">
    <subcellularLocation>
        <location evidence="1">Cell membrane</location>
        <topology evidence="1">Multi-pass membrane protein</topology>
    </subcellularLocation>
</comment>
<gene>
    <name evidence="11" type="ORF">ENF32_04165</name>
</gene>
<feature type="transmembrane region" description="Helical" evidence="8">
    <location>
        <begin position="21"/>
        <end position="47"/>
    </location>
</feature>
<comment type="similarity">
    <text evidence="2">Belongs to the ABC-4 integral membrane protein family. LolC/E subfamily.</text>
</comment>
<dbReference type="PANTHER" id="PTHR30489">
    <property type="entry name" value="LIPOPROTEIN-RELEASING SYSTEM TRANSMEMBRANE PROTEIN LOLE"/>
    <property type="match status" value="1"/>
</dbReference>
<proteinExistence type="inferred from homology"/>
<evidence type="ECO:0000256" key="6">
    <source>
        <dbReference type="ARBA" id="ARBA00022989"/>
    </source>
</evidence>
<dbReference type="InterPro" id="IPR011925">
    <property type="entry name" value="LolCE_TM"/>
</dbReference>
<keyword evidence="4" id="KW-1003">Cell membrane</keyword>
<evidence type="ECO:0000256" key="2">
    <source>
        <dbReference type="ARBA" id="ARBA00005236"/>
    </source>
</evidence>
<feature type="transmembrane region" description="Helical" evidence="8">
    <location>
        <begin position="269"/>
        <end position="290"/>
    </location>
</feature>
<dbReference type="Proteomes" id="UP000885690">
    <property type="component" value="Unassembled WGS sequence"/>
</dbReference>
<dbReference type="InterPro" id="IPR051447">
    <property type="entry name" value="Lipoprotein-release_system"/>
</dbReference>
<evidence type="ECO:0000259" key="9">
    <source>
        <dbReference type="Pfam" id="PF02687"/>
    </source>
</evidence>
<evidence type="ECO:0000256" key="4">
    <source>
        <dbReference type="ARBA" id="ARBA00022475"/>
    </source>
</evidence>
<keyword evidence="7 8" id="KW-0472">Membrane</keyword>
<evidence type="ECO:0000256" key="3">
    <source>
        <dbReference type="ARBA" id="ARBA00022448"/>
    </source>
</evidence>
<comment type="caution">
    <text evidence="11">The sequence shown here is derived from an EMBL/GenBank/DDBJ whole genome shotgun (WGS) entry which is preliminary data.</text>
</comment>
<dbReference type="AlphaFoldDB" id="A0A7C0Y879"/>
<evidence type="ECO:0000256" key="5">
    <source>
        <dbReference type="ARBA" id="ARBA00022692"/>
    </source>
</evidence>
<feature type="transmembrane region" description="Helical" evidence="8">
    <location>
        <begin position="325"/>
        <end position="344"/>
    </location>
</feature>
<keyword evidence="5 8" id="KW-0812">Transmembrane</keyword>
<dbReference type="GO" id="GO:0098797">
    <property type="term" value="C:plasma membrane protein complex"/>
    <property type="evidence" value="ECO:0007669"/>
    <property type="project" value="TreeGrafter"/>
</dbReference>
<feature type="transmembrane region" description="Helical" evidence="8">
    <location>
        <begin position="371"/>
        <end position="390"/>
    </location>
</feature>
<evidence type="ECO:0000256" key="1">
    <source>
        <dbReference type="ARBA" id="ARBA00004651"/>
    </source>
</evidence>
<dbReference type="PANTHER" id="PTHR30489:SF0">
    <property type="entry name" value="LIPOPROTEIN-RELEASING SYSTEM TRANSMEMBRANE PROTEIN LOLE"/>
    <property type="match status" value="1"/>
</dbReference>
<dbReference type="NCBIfam" id="TIGR02212">
    <property type="entry name" value="lolCE"/>
    <property type="match status" value="1"/>
</dbReference>
<dbReference type="Pfam" id="PF02687">
    <property type="entry name" value="FtsX"/>
    <property type="match status" value="1"/>
</dbReference>
<dbReference type="InterPro" id="IPR003838">
    <property type="entry name" value="ABC3_permease_C"/>
</dbReference>
<protein>
    <submittedName>
        <fullName evidence="11">Lipoprotein-releasing ABC transporter permease subunit</fullName>
    </submittedName>
</protein>
<keyword evidence="3" id="KW-0813">Transport</keyword>
<dbReference type="InterPro" id="IPR025857">
    <property type="entry name" value="MacB_PCD"/>
</dbReference>